<dbReference type="SFLD" id="SFLDS00003">
    <property type="entry name" value="Haloacid_Dehalogenase"/>
    <property type="match status" value="1"/>
</dbReference>
<dbReference type="SFLD" id="SFLDG01129">
    <property type="entry name" value="C1.5:_HAD__Beta-PGM__Phosphata"/>
    <property type="match status" value="1"/>
</dbReference>
<reference evidence="6 8" key="1">
    <citation type="submission" date="2013-02" db="EMBL/GenBank/DDBJ databases">
        <title>The Genome Sequence of Enterococcus raffinosus ATCC_49464.</title>
        <authorList>
            <consortium name="The Broad Institute Genome Sequencing Platform"/>
            <consortium name="The Broad Institute Genome Sequencing Center for Infectious Disease"/>
            <person name="Earl A.M."/>
            <person name="Gilmore M.S."/>
            <person name="Lebreton F."/>
            <person name="Walker B."/>
            <person name="Young S.K."/>
            <person name="Zeng Q."/>
            <person name="Gargeya S."/>
            <person name="Fitzgerald M."/>
            <person name="Haas B."/>
            <person name="Abouelleil A."/>
            <person name="Alvarado L."/>
            <person name="Arachchi H.M."/>
            <person name="Berlin A.M."/>
            <person name="Chapman S.B."/>
            <person name="Dewar J."/>
            <person name="Goldberg J."/>
            <person name="Griggs A."/>
            <person name="Gujja S."/>
            <person name="Hansen M."/>
            <person name="Howarth C."/>
            <person name="Imamovic A."/>
            <person name="Larimer J."/>
            <person name="McCowan C."/>
            <person name="Murphy C."/>
            <person name="Neiman D."/>
            <person name="Pearson M."/>
            <person name="Priest M."/>
            <person name="Roberts A."/>
            <person name="Saif S."/>
            <person name="Shea T."/>
            <person name="Sisk P."/>
            <person name="Sykes S."/>
            <person name="Wortman J."/>
            <person name="Nusbaum C."/>
            <person name="Birren B."/>
        </authorList>
    </citation>
    <scope>NUCLEOTIDE SEQUENCE [LARGE SCALE GENOMIC DNA]</scope>
    <source>
        <strain evidence="6 8">ATCC 49464</strain>
    </source>
</reference>
<evidence type="ECO:0000256" key="5">
    <source>
        <dbReference type="ARBA" id="ARBA00023277"/>
    </source>
</evidence>
<keyword evidence="5" id="KW-0119">Carbohydrate metabolism</keyword>
<evidence type="ECO:0000256" key="2">
    <source>
        <dbReference type="ARBA" id="ARBA00006171"/>
    </source>
</evidence>
<keyword evidence="4" id="KW-0460">Magnesium</keyword>
<dbReference type="HOGENOM" id="CLU_045011_13_2_9"/>
<dbReference type="GO" id="GO:0046872">
    <property type="term" value="F:metal ion binding"/>
    <property type="evidence" value="ECO:0007669"/>
    <property type="project" value="UniProtKB-KW"/>
</dbReference>
<evidence type="ECO:0000256" key="4">
    <source>
        <dbReference type="ARBA" id="ARBA00022842"/>
    </source>
</evidence>
<organism evidence="6 8">
    <name type="scientific">Enterococcus raffinosus ATCC 49464</name>
    <dbReference type="NCBI Taxonomy" id="1158602"/>
    <lineage>
        <taxon>Bacteria</taxon>
        <taxon>Bacillati</taxon>
        <taxon>Bacillota</taxon>
        <taxon>Bacilli</taxon>
        <taxon>Lactobacillales</taxon>
        <taxon>Enterococcaceae</taxon>
        <taxon>Enterococcus</taxon>
    </lineage>
</organism>
<dbReference type="InterPro" id="IPR036412">
    <property type="entry name" value="HAD-like_sf"/>
</dbReference>
<dbReference type="InterPro" id="IPR041492">
    <property type="entry name" value="HAD_2"/>
</dbReference>
<dbReference type="PRINTS" id="PR00413">
    <property type="entry name" value="HADHALOGNASE"/>
</dbReference>
<dbReference type="Pfam" id="PF13419">
    <property type="entry name" value="HAD_2"/>
    <property type="match status" value="1"/>
</dbReference>
<keyword evidence="3" id="KW-0479">Metal-binding</keyword>
<dbReference type="Gene3D" id="3.40.50.1000">
    <property type="entry name" value="HAD superfamily/HAD-like"/>
    <property type="match status" value="1"/>
</dbReference>
<dbReference type="InterPro" id="IPR006439">
    <property type="entry name" value="HAD-SF_hydro_IA"/>
</dbReference>
<evidence type="ECO:0000256" key="3">
    <source>
        <dbReference type="ARBA" id="ARBA00022723"/>
    </source>
</evidence>
<dbReference type="PATRIC" id="fig|1158602.3.peg.3843"/>
<reference evidence="7 9" key="2">
    <citation type="submission" date="2013-03" db="EMBL/GenBank/DDBJ databases">
        <title>The Genome Sequence of Enterococcus raffinosus ATCC_49464 (PacBio/Illumina hybrid assembly).</title>
        <authorList>
            <consortium name="The Broad Institute Genomics Platform"/>
            <consortium name="The Broad Institute Genome Sequencing Center for Infectious Disease"/>
            <person name="Earl A."/>
            <person name="Russ C."/>
            <person name="Gilmore M."/>
            <person name="Surin D."/>
            <person name="Walker B."/>
            <person name="Young S."/>
            <person name="Zeng Q."/>
            <person name="Gargeya S."/>
            <person name="Fitzgerald M."/>
            <person name="Haas B."/>
            <person name="Abouelleil A."/>
            <person name="Allen A.W."/>
            <person name="Alvarado L."/>
            <person name="Arachchi H.M."/>
            <person name="Berlin A.M."/>
            <person name="Chapman S.B."/>
            <person name="Gainer-Dewar J."/>
            <person name="Goldberg J."/>
            <person name="Griggs A."/>
            <person name="Gujja S."/>
            <person name="Hansen M."/>
            <person name="Howarth C."/>
            <person name="Imamovic A."/>
            <person name="Ireland A."/>
            <person name="Larimer J."/>
            <person name="McCowan C."/>
            <person name="Murphy C."/>
            <person name="Pearson M."/>
            <person name="Poon T.W."/>
            <person name="Priest M."/>
            <person name="Roberts A."/>
            <person name="Saif S."/>
            <person name="Shea T."/>
            <person name="Sisk P."/>
            <person name="Sykes S."/>
            <person name="Wortman J."/>
            <person name="Nusbaum C."/>
            <person name="Birren B."/>
        </authorList>
    </citation>
    <scope>NUCLEOTIDE SEQUENCE [LARGE SCALE GENOMIC DNA]</scope>
    <source>
        <strain evidence="7 9">ATCC 49464</strain>
    </source>
</reference>
<sequence>MDVKGIIFDMDGVLIDSEPLNKKFSELFFTEKGYVIPKEIGNTFLGATQQEIWRNIKTLFPEVDTDELQREMEEAKDSLNINYESLVFEGLHEMLYFFKQKDLKLAVASSTSSSKVVEILSKCQLHDYFDVIVGGDTVSRSKPHPDIFNYTAKQLQLSTNSCIVIEDSTNGITAARSAGMLVIGKKHDVISQDISQANFIFKSYFELLNKIKSDLFKK</sequence>
<dbReference type="Proteomes" id="UP000013877">
    <property type="component" value="Unassembled WGS sequence"/>
</dbReference>
<keyword evidence="6" id="KW-0378">Hydrolase</keyword>
<dbReference type="PANTHER" id="PTHR46193:SF18">
    <property type="entry name" value="HEXITOL PHOSPHATASE B"/>
    <property type="match status" value="1"/>
</dbReference>
<dbReference type="AlphaFoldDB" id="R2RG81"/>
<dbReference type="NCBIfam" id="TIGR01509">
    <property type="entry name" value="HAD-SF-IA-v3"/>
    <property type="match status" value="1"/>
</dbReference>
<dbReference type="InterPro" id="IPR023214">
    <property type="entry name" value="HAD_sf"/>
</dbReference>
<comment type="caution">
    <text evidence="6">The sequence shown here is derived from an EMBL/GenBank/DDBJ whole genome shotgun (WGS) entry which is preliminary data.</text>
</comment>
<keyword evidence="9" id="KW-1185">Reference proteome</keyword>
<comment type="similarity">
    <text evidence="2">Belongs to the HAD-like hydrolase superfamily. CbbY/CbbZ/Gph/YieH family.</text>
</comment>
<evidence type="ECO:0000313" key="9">
    <source>
        <dbReference type="Proteomes" id="UP000014158"/>
    </source>
</evidence>
<evidence type="ECO:0000313" key="7">
    <source>
        <dbReference type="EMBL" id="EOT82158.1"/>
    </source>
</evidence>
<dbReference type="RefSeq" id="WP_010747006.1">
    <property type="nucleotide sequence ID" value="NZ_ASWF01000001.1"/>
</dbReference>
<accession>R2RG81</accession>
<gene>
    <name evidence="7" type="ORF">I590_00583</name>
    <name evidence="6" type="ORF">UAK_03843</name>
</gene>
<evidence type="ECO:0000256" key="1">
    <source>
        <dbReference type="ARBA" id="ARBA00001946"/>
    </source>
</evidence>
<dbReference type="InterPro" id="IPR051600">
    <property type="entry name" value="Beta-PGM-like"/>
</dbReference>
<dbReference type="InterPro" id="IPR023198">
    <property type="entry name" value="PGP-like_dom2"/>
</dbReference>
<dbReference type="OrthoDB" id="9797743at2"/>
<dbReference type="EMBL" id="AJAL01000020">
    <property type="protein sequence ID" value="EOH74979.1"/>
    <property type="molecule type" value="Genomic_DNA"/>
</dbReference>
<dbReference type="Gene3D" id="1.10.150.240">
    <property type="entry name" value="Putative phosphatase, domain 2"/>
    <property type="match status" value="1"/>
</dbReference>
<evidence type="ECO:0000313" key="8">
    <source>
        <dbReference type="Proteomes" id="UP000013877"/>
    </source>
</evidence>
<dbReference type="NCBIfam" id="TIGR01549">
    <property type="entry name" value="HAD-SF-IA-v1"/>
    <property type="match status" value="1"/>
</dbReference>
<proteinExistence type="inferred from homology"/>
<dbReference type="Proteomes" id="UP000014158">
    <property type="component" value="Unassembled WGS sequence"/>
</dbReference>
<dbReference type="EMBL" id="ASWF01000001">
    <property type="protein sequence ID" value="EOT82158.1"/>
    <property type="molecule type" value="Genomic_DNA"/>
</dbReference>
<dbReference type="PANTHER" id="PTHR46193">
    <property type="entry name" value="6-PHOSPHOGLUCONATE PHOSPHATASE"/>
    <property type="match status" value="1"/>
</dbReference>
<comment type="cofactor">
    <cofactor evidence="1">
        <name>Mg(2+)</name>
        <dbReference type="ChEBI" id="CHEBI:18420"/>
    </cofactor>
</comment>
<dbReference type="SFLD" id="SFLDG01135">
    <property type="entry name" value="C1.5.6:_HAD__Beta-PGM__Phospha"/>
    <property type="match status" value="1"/>
</dbReference>
<dbReference type="eggNOG" id="COG0637">
    <property type="taxonomic scope" value="Bacteria"/>
</dbReference>
<protein>
    <submittedName>
        <fullName evidence="6">HAD hydrolase, family IA</fullName>
    </submittedName>
</protein>
<evidence type="ECO:0000313" key="6">
    <source>
        <dbReference type="EMBL" id="EOH74979.1"/>
    </source>
</evidence>
<dbReference type="SUPFAM" id="SSF56784">
    <property type="entry name" value="HAD-like"/>
    <property type="match status" value="1"/>
</dbReference>
<dbReference type="GO" id="GO:0016787">
    <property type="term" value="F:hydrolase activity"/>
    <property type="evidence" value="ECO:0007669"/>
    <property type="project" value="UniProtKB-KW"/>
</dbReference>
<name>R2RG81_9ENTE</name>